<dbReference type="AlphaFoldDB" id="B8IL14"/>
<proteinExistence type="inferred from homology"/>
<organism evidence="6 7">
    <name type="scientific">Methylobacterium nodulans (strain LMG 21967 / CNCM I-2342 / ORS 2060)</name>
    <dbReference type="NCBI Taxonomy" id="460265"/>
    <lineage>
        <taxon>Bacteria</taxon>
        <taxon>Pseudomonadati</taxon>
        <taxon>Pseudomonadota</taxon>
        <taxon>Alphaproteobacteria</taxon>
        <taxon>Hyphomicrobiales</taxon>
        <taxon>Methylobacteriaceae</taxon>
        <taxon>Methylobacterium</taxon>
    </lineage>
</organism>
<dbReference type="SUPFAM" id="SSF53822">
    <property type="entry name" value="Periplasmic binding protein-like I"/>
    <property type="match status" value="1"/>
</dbReference>
<dbReference type="CDD" id="cd06327">
    <property type="entry name" value="PBP1_SBP-like"/>
    <property type="match status" value="1"/>
</dbReference>
<dbReference type="InterPro" id="IPR028082">
    <property type="entry name" value="Peripla_BP_I"/>
</dbReference>
<dbReference type="GO" id="GO:0006865">
    <property type="term" value="P:amino acid transport"/>
    <property type="evidence" value="ECO:0007669"/>
    <property type="project" value="UniProtKB-KW"/>
</dbReference>
<evidence type="ECO:0000256" key="3">
    <source>
        <dbReference type="ARBA" id="ARBA00022970"/>
    </source>
</evidence>
<dbReference type="KEGG" id="mno:Mnod_3279"/>
<name>B8IL14_METNO</name>
<evidence type="ECO:0000313" key="6">
    <source>
        <dbReference type="EMBL" id="ACL58202.1"/>
    </source>
</evidence>
<feature type="domain" description="Leucine-binding protein" evidence="5">
    <location>
        <begin position="27"/>
        <end position="364"/>
    </location>
</feature>
<dbReference type="InterPro" id="IPR028081">
    <property type="entry name" value="Leu-bd"/>
</dbReference>
<dbReference type="HOGENOM" id="CLU_027128_1_0_5"/>
<dbReference type="PANTHER" id="PTHR30483">
    <property type="entry name" value="LEUCINE-SPECIFIC-BINDING PROTEIN"/>
    <property type="match status" value="1"/>
</dbReference>
<dbReference type="OrthoDB" id="5794591at2"/>
<dbReference type="RefSeq" id="WP_015929865.1">
    <property type="nucleotide sequence ID" value="NC_011894.1"/>
</dbReference>
<keyword evidence="2 4" id="KW-0732">Signal</keyword>
<keyword evidence="3" id="KW-0029">Amino-acid transport</keyword>
<keyword evidence="7" id="KW-1185">Reference proteome</keyword>
<dbReference type="Pfam" id="PF13458">
    <property type="entry name" value="Peripla_BP_6"/>
    <property type="match status" value="1"/>
</dbReference>
<dbReference type="Gene3D" id="3.40.50.2300">
    <property type="match status" value="2"/>
</dbReference>
<comment type="similarity">
    <text evidence="1">Belongs to the leucine-binding protein family.</text>
</comment>
<dbReference type="EMBL" id="CP001349">
    <property type="protein sequence ID" value="ACL58202.1"/>
    <property type="molecule type" value="Genomic_DNA"/>
</dbReference>
<feature type="chain" id="PRO_5002871944" evidence="4">
    <location>
        <begin position="23"/>
        <end position="400"/>
    </location>
</feature>
<dbReference type="STRING" id="460265.Mnod_3279"/>
<accession>B8IL14</accession>
<evidence type="ECO:0000256" key="1">
    <source>
        <dbReference type="ARBA" id="ARBA00010062"/>
    </source>
</evidence>
<evidence type="ECO:0000256" key="2">
    <source>
        <dbReference type="ARBA" id="ARBA00022729"/>
    </source>
</evidence>
<sequence>MKARVIGAVLLTAALAAGGAQAGEKAVKIGVLTDMSGIYADFGGRGSALAAQMAAEDFGGRVGNLPIEVVSADHQNKADIGSALARRWFDQEGVDVIADVPTSSVALAVSEIAREKNKVLLVSGAGTSDLTGKNCSPNTVHWTYDTWALANSTGGALTKAGFDTWYFITVDYSFGYALERDASDSLTAAGGRILGKVRHPVGTGDFSSFLLQAQGSGAKVVAFGNAGSDTINGVKQAAEFGLVQGGQKLASMLITLSDIHSLGLKAAQGLVLTEAFYWDLNEGTRAFAKQFAERNGGVYPNMVHAGVYGAVLHYLKARASVNGDDGTAVVREMKRLKTDDPLFGKGEVRSDGRATHDLHLFEVKAPAESKGPYDYYKHLRTVPAAEAFRPLEAGGCSLVN</sequence>
<gene>
    <name evidence="6" type="ordered locus">Mnod_3279</name>
</gene>
<dbReference type="Proteomes" id="UP000008207">
    <property type="component" value="Chromosome"/>
</dbReference>
<dbReference type="eggNOG" id="COG0683">
    <property type="taxonomic scope" value="Bacteria"/>
</dbReference>
<protein>
    <submittedName>
        <fullName evidence="6">Extracellular ligand-binding receptor</fullName>
    </submittedName>
</protein>
<dbReference type="InterPro" id="IPR051010">
    <property type="entry name" value="BCAA_transport"/>
</dbReference>
<keyword evidence="3" id="KW-0813">Transport</keyword>
<keyword evidence="6" id="KW-0675">Receptor</keyword>
<dbReference type="PANTHER" id="PTHR30483:SF6">
    <property type="entry name" value="PERIPLASMIC BINDING PROTEIN OF ABC TRANSPORTER FOR NATURAL AMINO ACIDS"/>
    <property type="match status" value="1"/>
</dbReference>
<evidence type="ECO:0000256" key="4">
    <source>
        <dbReference type="SAM" id="SignalP"/>
    </source>
</evidence>
<evidence type="ECO:0000259" key="5">
    <source>
        <dbReference type="Pfam" id="PF13458"/>
    </source>
</evidence>
<evidence type="ECO:0000313" key="7">
    <source>
        <dbReference type="Proteomes" id="UP000008207"/>
    </source>
</evidence>
<reference evidence="6 7" key="1">
    <citation type="submission" date="2009-01" db="EMBL/GenBank/DDBJ databases">
        <title>Complete sequence of chromosome of Methylobacterium nodulans ORS 2060.</title>
        <authorList>
            <consortium name="US DOE Joint Genome Institute"/>
            <person name="Lucas S."/>
            <person name="Copeland A."/>
            <person name="Lapidus A."/>
            <person name="Glavina del Rio T."/>
            <person name="Dalin E."/>
            <person name="Tice H."/>
            <person name="Bruce D."/>
            <person name="Goodwin L."/>
            <person name="Pitluck S."/>
            <person name="Sims D."/>
            <person name="Brettin T."/>
            <person name="Detter J.C."/>
            <person name="Han C."/>
            <person name="Larimer F."/>
            <person name="Land M."/>
            <person name="Hauser L."/>
            <person name="Kyrpides N."/>
            <person name="Ivanova N."/>
            <person name="Marx C.J."/>
            <person name="Richardson P."/>
        </authorList>
    </citation>
    <scope>NUCLEOTIDE SEQUENCE [LARGE SCALE GENOMIC DNA]</scope>
    <source>
        <strain evidence="7">LMG 21967 / CNCM I-2342 / ORS 2060</strain>
    </source>
</reference>
<feature type="signal peptide" evidence="4">
    <location>
        <begin position="1"/>
        <end position="22"/>
    </location>
</feature>